<dbReference type="InterPro" id="IPR032828">
    <property type="entry name" value="PolyA_RNA-bd"/>
</dbReference>
<dbReference type="InterPro" id="IPR002646">
    <property type="entry name" value="PolA_pol_head_dom"/>
</dbReference>
<dbReference type="Pfam" id="PF01743">
    <property type="entry name" value="PolyA_pol"/>
    <property type="match status" value="1"/>
</dbReference>
<protein>
    <submittedName>
        <fullName evidence="13">tRNA nucleotidyltransferase (CCA-adding enzyme)</fullName>
    </submittedName>
</protein>
<comment type="cofactor">
    <cofactor evidence="1">
        <name>Mg(2+)</name>
        <dbReference type="ChEBI" id="CHEBI:18420"/>
    </cofactor>
</comment>
<evidence type="ECO:0000256" key="1">
    <source>
        <dbReference type="ARBA" id="ARBA00001946"/>
    </source>
</evidence>
<evidence type="ECO:0000259" key="11">
    <source>
        <dbReference type="Pfam" id="PF12627"/>
    </source>
</evidence>
<keyword evidence="2 9" id="KW-0808">Transferase</keyword>
<keyword evidence="6" id="KW-0547">Nucleotide-binding</keyword>
<evidence type="ECO:0000259" key="10">
    <source>
        <dbReference type="Pfam" id="PF01743"/>
    </source>
</evidence>
<name>A0A1I2FKI0_9BACL</name>
<dbReference type="GO" id="GO:0046872">
    <property type="term" value="F:metal ion binding"/>
    <property type="evidence" value="ECO:0007669"/>
    <property type="project" value="UniProtKB-KW"/>
</dbReference>
<dbReference type="Pfam" id="PF12627">
    <property type="entry name" value="PolyA_pol_RNAbd"/>
    <property type="match status" value="1"/>
</dbReference>
<dbReference type="GO" id="GO:0000166">
    <property type="term" value="F:nucleotide binding"/>
    <property type="evidence" value="ECO:0007669"/>
    <property type="project" value="UniProtKB-KW"/>
</dbReference>
<dbReference type="CDD" id="cd05398">
    <property type="entry name" value="NT_ClassII-CCAase"/>
    <property type="match status" value="1"/>
</dbReference>
<dbReference type="Pfam" id="PF13735">
    <property type="entry name" value="tRNA_NucTran2_2"/>
    <property type="match status" value="1"/>
</dbReference>
<comment type="similarity">
    <text evidence="9">Belongs to the tRNA nucleotidyltransferase/poly(A) polymerase family.</text>
</comment>
<evidence type="ECO:0000256" key="3">
    <source>
        <dbReference type="ARBA" id="ARBA00022694"/>
    </source>
</evidence>
<dbReference type="InterPro" id="IPR032810">
    <property type="entry name" value="CCA-adding_enz_C"/>
</dbReference>
<keyword evidence="7" id="KW-0460">Magnesium</keyword>
<dbReference type="InterPro" id="IPR043519">
    <property type="entry name" value="NT_sf"/>
</dbReference>
<dbReference type="GO" id="GO:0008033">
    <property type="term" value="P:tRNA processing"/>
    <property type="evidence" value="ECO:0007669"/>
    <property type="project" value="UniProtKB-KW"/>
</dbReference>
<dbReference type="PANTHER" id="PTHR46173:SF1">
    <property type="entry name" value="CCA TRNA NUCLEOTIDYLTRANSFERASE 1, MITOCHONDRIAL"/>
    <property type="match status" value="1"/>
</dbReference>
<dbReference type="PANTHER" id="PTHR46173">
    <property type="entry name" value="CCA TRNA NUCLEOTIDYLTRANSFERASE 1, MITOCHONDRIAL"/>
    <property type="match status" value="1"/>
</dbReference>
<keyword evidence="5" id="KW-0479">Metal-binding</keyword>
<dbReference type="Gene3D" id="3.30.460.10">
    <property type="entry name" value="Beta Polymerase, domain 2"/>
    <property type="match status" value="1"/>
</dbReference>
<keyword evidence="4" id="KW-0548">Nucleotidyltransferase</keyword>
<evidence type="ECO:0000313" key="13">
    <source>
        <dbReference type="EMBL" id="SFF05795.1"/>
    </source>
</evidence>
<dbReference type="RefSeq" id="WP_091189045.1">
    <property type="nucleotide sequence ID" value="NZ_FOMT01000005.1"/>
</dbReference>
<evidence type="ECO:0000256" key="6">
    <source>
        <dbReference type="ARBA" id="ARBA00022741"/>
    </source>
</evidence>
<evidence type="ECO:0000256" key="4">
    <source>
        <dbReference type="ARBA" id="ARBA00022695"/>
    </source>
</evidence>
<organism evidence="13 14">
    <name type="scientific">Paenibacillus catalpae</name>
    <dbReference type="NCBI Taxonomy" id="1045775"/>
    <lineage>
        <taxon>Bacteria</taxon>
        <taxon>Bacillati</taxon>
        <taxon>Bacillota</taxon>
        <taxon>Bacilli</taxon>
        <taxon>Bacillales</taxon>
        <taxon>Paenibacillaceae</taxon>
        <taxon>Paenibacillus</taxon>
    </lineage>
</organism>
<evidence type="ECO:0000259" key="12">
    <source>
        <dbReference type="Pfam" id="PF13735"/>
    </source>
</evidence>
<dbReference type="InterPro" id="IPR050264">
    <property type="entry name" value="Bact_CCA-adding_enz_type3_sf"/>
</dbReference>
<dbReference type="STRING" id="1045775.SAMN05216378_4913"/>
<evidence type="ECO:0000313" key="14">
    <source>
        <dbReference type="Proteomes" id="UP000198855"/>
    </source>
</evidence>
<evidence type="ECO:0000256" key="8">
    <source>
        <dbReference type="ARBA" id="ARBA00022884"/>
    </source>
</evidence>
<dbReference type="OrthoDB" id="9805698at2"/>
<evidence type="ECO:0000256" key="7">
    <source>
        <dbReference type="ARBA" id="ARBA00022842"/>
    </source>
</evidence>
<keyword evidence="8 9" id="KW-0694">RNA-binding</keyword>
<evidence type="ECO:0000256" key="2">
    <source>
        <dbReference type="ARBA" id="ARBA00022679"/>
    </source>
</evidence>
<reference evidence="14" key="1">
    <citation type="submission" date="2016-10" db="EMBL/GenBank/DDBJ databases">
        <authorList>
            <person name="Varghese N."/>
            <person name="Submissions S."/>
        </authorList>
    </citation>
    <scope>NUCLEOTIDE SEQUENCE [LARGE SCALE GENOMIC DNA]</scope>
    <source>
        <strain evidence="14">CGMCC 1.10784</strain>
    </source>
</reference>
<accession>A0A1I2FKI0</accession>
<dbReference type="NCBIfam" id="NF009814">
    <property type="entry name" value="PRK13299.1"/>
    <property type="match status" value="1"/>
</dbReference>
<dbReference type="Proteomes" id="UP000198855">
    <property type="component" value="Unassembled WGS sequence"/>
</dbReference>
<evidence type="ECO:0000256" key="5">
    <source>
        <dbReference type="ARBA" id="ARBA00022723"/>
    </source>
</evidence>
<feature type="domain" description="tRNA nucleotidyltransferase/poly(A) polymerase RNA and SrmB- binding" evidence="11">
    <location>
        <begin position="176"/>
        <end position="229"/>
    </location>
</feature>
<dbReference type="AlphaFoldDB" id="A0A1I2FKI0"/>
<feature type="domain" description="Poly A polymerase head" evidence="10">
    <location>
        <begin position="30"/>
        <end position="148"/>
    </location>
</feature>
<dbReference type="EMBL" id="FOMT01000005">
    <property type="protein sequence ID" value="SFF05795.1"/>
    <property type="molecule type" value="Genomic_DNA"/>
</dbReference>
<sequence length="428" mass="48178">MGIRFTLPTLMEQALPVLEKLAQNGFEAVFVGGCVRDTVMGLPIKDVDIATSARPEQVLSLFPRCIPTGLQHGTVTVLHDDVPYEVTTFRTESEYEKHRRPMRVEFIDRLDGDLLRRDLTINAMAMNAAGVLYDPFNGLVDLDKRVIRCVGDADARFQEDALRMLRTIRFASQFEFSISQSTWRALLRYRELLQHIAMERVQSEIDRMISGAHPDRALQLLAASRLLQHCGTSLPVAAKLAEGCSGAADSKSALYYPFRELNELEDADSRYGAIFMALGIPLLQAEETLKALRFPAQRMNAITAILCMQAAVDNKQKDDLRLAWTYAVLHYGEESALRWLSIVHGNKQHVLHSQTNQLSTWLNSMPAVTLKQLKLNGRQLAEGLNKEPGTWTGLLLKRLLLDVALDKLPNEQEALLKQAQIWNIEDQS</sequence>
<dbReference type="SUPFAM" id="SSF81891">
    <property type="entry name" value="Poly A polymerase C-terminal region-like"/>
    <property type="match status" value="1"/>
</dbReference>
<dbReference type="Gene3D" id="1.10.3090.10">
    <property type="entry name" value="cca-adding enzyme, domain 2"/>
    <property type="match status" value="1"/>
</dbReference>
<feature type="domain" description="CCA-adding enzyme C-terminal" evidence="12">
    <location>
        <begin position="265"/>
        <end position="418"/>
    </location>
</feature>
<keyword evidence="3" id="KW-0819">tRNA processing</keyword>
<keyword evidence="14" id="KW-1185">Reference proteome</keyword>
<gene>
    <name evidence="13" type="ORF">SAMN05216378_4913</name>
</gene>
<evidence type="ECO:0000256" key="9">
    <source>
        <dbReference type="RuleBase" id="RU003953"/>
    </source>
</evidence>
<dbReference type="GO" id="GO:0000049">
    <property type="term" value="F:tRNA binding"/>
    <property type="evidence" value="ECO:0007669"/>
    <property type="project" value="TreeGrafter"/>
</dbReference>
<proteinExistence type="inferred from homology"/>
<dbReference type="SUPFAM" id="SSF81301">
    <property type="entry name" value="Nucleotidyltransferase"/>
    <property type="match status" value="1"/>
</dbReference>
<dbReference type="GO" id="GO:0016779">
    <property type="term" value="F:nucleotidyltransferase activity"/>
    <property type="evidence" value="ECO:0007669"/>
    <property type="project" value="UniProtKB-KW"/>
</dbReference>
<dbReference type="Gene3D" id="1.10.246.80">
    <property type="match status" value="1"/>
</dbReference>